<comment type="similarity">
    <text evidence="1">Belongs to the HAD-like hydrolase superfamily. NagD family.</text>
</comment>
<evidence type="ECO:0000256" key="1">
    <source>
        <dbReference type="PIRNR" id="PIRNR000915"/>
    </source>
</evidence>
<dbReference type="InterPro" id="IPR023214">
    <property type="entry name" value="HAD_sf"/>
</dbReference>
<evidence type="ECO:0000313" key="6">
    <source>
        <dbReference type="Proteomes" id="UP000266376"/>
    </source>
</evidence>
<feature type="binding site" evidence="4">
    <location>
        <position position="216"/>
    </location>
    <ligand>
        <name>Mg(2+)</name>
        <dbReference type="ChEBI" id="CHEBI:18420"/>
    </ligand>
</feature>
<dbReference type="PIRSF" id="PIRSF000915">
    <property type="entry name" value="PGP-type_phosphatase"/>
    <property type="match status" value="1"/>
</dbReference>
<evidence type="ECO:0000256" key="4">
    <source>
        <dbReference type="PIRSR" id="PIRSR000915-3"/>
    </source>
</evidence>
<gene>
    <name evidence="5" type="ORF">DWV67_07175</name>
</gene>
<evidence type="ECO:0000313" key="5">
    <source>
        <dbReference type="EMBL" id="RGW53869.1"/>
    </source>
</evidence>
<dbReference type="Pfam" id="PF13242">
    <property type="entry name" value="Hydrolase_like"/>
    <property type="match status" value="1"/>
</dbReference>
<dbReference type="Proteomes" id="UP000266376">
    <property type="component" value="Unassembled WGS sequence"/>
</dbReference>
<accession>A0A395XNI6</accession>
<dbReference type="GO" id="GO:0005737">
    <property type="term" value="C:cytoplasm"/>
    <property type="evidence" value="ECO:0007669"/>
    <property type="project" value="TreeGrafter"/>
</dbReference>
<dbReference type="NCBIfam" id="TIGR01460">
    <property type="entry name" value="HAD-SF-IIA"/>
    <property type="match status" value="1"/>
</dbReference>
<dbReference type="InterPro" id="IPR036412">
    <property type="entry name" value="HAD-like_sf"/>
</dbReference>
<sequence length="288" mass="32511">MLKGNDLDSKKYFLFDIDGTLAIDDTIYDGSRELLDYIESIGGRAFYITNNSVKSRKDYIEKFKKWNISAVENQFVTASYATCKYLKEHYEDKKLLVVGTPSFEEELKSFGLKLTHEAEEDVACVVVGFDRTLVYEKVEEACKALFRPEVDFVGTNPDYRCPTAFGFVPDCGGICEMLKVTTDRTPYYAGKPNAQIVKMCMEQVGAKPEEVLVVGDRLYTDIACGINAGVETALVYTGEAKPEDLVATEFMPDYAFENIRKLYEAFRKSREAVTEGKNPDIQMCSKQI</sequence>
<dbReference type="RefSeq" id="WP_119196053.1">
    <property type="nucleotide sequence ID" value="NZ_JBBNPT010000001.1"/>
</dbReference>
<dbReference type="InterPro" id="IPR006357">
    <property type="entry name" value="HAD-SF_hydro_IIA"/>
</dbReference>
<reference evidence="5 6" key="1">
    <citation type="submission" date="2018-08" db="EMBL/GenBank/DDBJ databases">
        <title>A genome reference for cultivated species of the human gut microbiota.</title>
        <authorList>
            <person name="Zou Y."/>
            <person name="Xue W."/>
            <person name="Luo G."/>
        </authorList>
    </citation>
    <scope>NUCLEOTIDE SEQUENCE [LARGE SCALE GENOMIC DNA]</scope>
    <source>
        <strain evidence="5 6">AF12-11</strain>
    </source>
</reference>
<dbReference type="SFLD" id="SFLDS00003">
    <property type="entry name" value="Haloacid_Dehalogenase"/>
    <property type="match status" value="1"/>
</dbReference>
<organism evidence="5 6">
    <name type="scientific">Dorea formicigenerans</name>
    <dbReference type="NCBI Taxonomy" id="39486"/>
    <lineage>
        <taxon>Bacteria</taxon>
        <taxon>Bacillati</taxon>
        <taxon>Bacillota</taxon>
        <taxon>Clostridia</taxon>
        <taxon>Lachnospirales</taxon>
        <taxon>Lachnospiraceae</taxon>
        <taxon>Dorea</taxon>
    </lineage>
</organism>
<keyword evidence="5" id="KW-0378">Hydrolase</keyword>
<protein>
    <recommendedName>
        <fullName evidence="1">Acid sugar phosphatase</fullName>
        <ecNumber evidence="1">3.1.3.-</ecNumber>
    </recommendedName>
</protein>
<dbReference type="AlphaFoldDB" id="A0A395XNI6"/>
<feature type="binding site" evidence="3">
    <location>
        <position position="191"/>
    </location>
    <ligand>
        <name>substrate</name>
    </ligand>
</feature>
<proteinExistence type="inferred from homology"/>
<comment type="caution">
    <text evidence="5">The sequence shown here is derived from an EMBL/GenBank/DDBJ whole genome shotgun (WGS) entry which is preliminary data.</text>
</comment>
<feature type="binding site" evidence="4">
    <location>
        <position position="18"/>
    </location>
    <ligand>
        <name>Mg(2+)</name>
        <dbReference type="ChEBI" id="CHEBI:18420"/>
    </ligand>
</feature>
<feature type="active site" description="Nucleophile" evidence="2">
    <location>
        <position position="16"/>
    </location>
</feature>
<dbReference type="Pfam" id="PF13344">
    <property type="entry name" value="Hydrolase_6"/>
    <property type="match status" value="1"/>
</dbReference>
<dbReference type="SFLD" id="SFLDG01129">
    <property type="entry name" value="C1.5:_HAD__Beta-PGM__Phosphata"/>
    <property type="match status" value="1"/>
</dbReference>
<dbReference type="GO" id="GO:0046872">
    <property type="term" value="F:metal ion binding"/>
    <property type="evidence" value="ECO:0007669"/>
    <property type="project" value="UniProtKB-KW"/>
</dbReference>
<dbReference type="SUPFAM" id="SSF56784">
    <property type="entry name" value="HAD-like"/>
    <property type="match status" value="1"/>
</dbReference>
<keyword evidence="1 4" id="KW-0460">Magnesium</keyword>
<comment type="function">
    <text evidence="1">Catalyzes the dephosphorylation of 2-6 carbon acid sugars in vitro.</text>
</comment>
<feature type="active site" description="Proton donor" evidence="2">
    <location>
        <position position="18"/>
    </location>
</feature>
<evidence type="ECO:0000256" key="3">
    <source>
        <dbReference type="PIRSR" id="PIRSR000915-2"/>
    </source>
</evidence>
<feature type="binding site" evidence="4">
    <location>
        <position position="16"/>
    </location>
    <ligand>
        <name>Mg(2+)</name>
        <dbReference type="ChEBI" id="CHEBI:18420"/>
    </ligand>
</feature>
<evidence type="ECO:0000256" key="2">
    <source>
        <dbReference type="PIRSR" id="PIRSR000915-1"/>
    </source>
</evidence>
<dbReference type="PANTHER" id="PTHR19288:SF46">
    <property type="entry name" value="HALOACID DEHALOGENASE-LIKE HYDROLASE DOMAIN-CONTAINING PROTEIN 2"/>
    <property type="match status" value="1"/>
</dbReference>
<comment type="cofactor">
    <cofactor evidence="4">
        <name>Mg(2+)</name>
        <dbReference type="ChEBI" id="CHEBI:18420"/>
    </cofactor>
    <text evidence="4">Divalent metal ions. Mg(2+) is the most effective.</text>
</comment>
<dbReference type="EC" id="3.1.3.-" evidence="1"/>
<dbReference type="GO" id="GO:0016791">
    <property type="term" value="F:phosphatase activity"/>
    <property type="evidence" value="ECO:0007669"/>
    <property type="project" value="TreeGrafter"/>
</dbReference>
<name>A0A395XNI6_9FIRM</name>
<keyword evidence="1 4" id="KW-0479">Metal-binding</keyword>
<dbReference type="EMBL" id="QSAJ01000014">
    <property type="protein sequence ID" value="RGW53869.1"/>
    <property type="molecule type" value="Genomic_DNA"/>
</dbReference>
<dbReference type="Gene3D" id="3.40.50.1000">
    <property type="entry name" value="HAD superfamily/HAD-like"/>
    <property type="match status" value="2"/>
</dbReference>
<dbReference type="PANTHER" id="PTHR19288">
    <property type="entry name" value="4-NITROPHENYLPHOSPHATASE-RELATED"/>
    <property type="match status" value="1"/>
</dbReference>